<evidence type="ECO:0000259" key="2">
    <source>
        <dbReference type="Pfam" id="PF01590"/>
    </source>
</evidence>
<name>A0ABY8P0C6_9GAMM</name>
<dbReference type="EMBL" id="CP123759">
    <property type="protein sequence ID" value="WGO82536.1"/>
    <property type="molecule type" value="Genomic_DNA"/>
</dbReference>
<sequence length="165" mass="18331">MRKKAFYHDLSCDLTSLIANEYDFIATLANTSALLFAKLDNINWLGFYLKSRDTLVLGPFQGKVACVRIAQGKGVCGTAFMENKVQRIADVHFFAGHIICDSFSRSEIVLSLAVNGQLIGVLDIDSPIFNRFDEEDKNGLKALIVILCNHMKACVIAKYPQINVI</sequence>
<keyword evidence="4" id="KW-1185">Reference proteome</keyword>
<comment type="similarity">
    <text evidence="1">Belongs to the free Met sulfoxide reductase family.</text>
</comment>
<dbReference type="RefSeq" id="WP_280937250.1">
    <property type="nucleotide sequence ID" value="NZ_CP123759.1"/>
</dbReference>
<dbReference type="InterPro" id="IPR051330">
    <property type="entry name" value="Phosphatase_reg/MetRdx"/>
</dbReference>
<dbReference type="PANTHER" id="PTHR21021:SF15">
    <property type="entry name" value="FREE METHIONINE-R-SULFOXIDE REDUCTASE"/>
    <property type="match status" value="1"/>
</dbReference>
<dbReference type="PANTHER" id="PTHR21021">
    <property type="entry name" value="GAF/PUTATIVE CYTOSKELETAL PROTEIN"/>
    <property type="match status" value="1"/>
</dbReference>
<accession>A0ABY8P0C6</accession>
<dbReference type="InterPro" id="IPR029016">
    <property type="entry name" value="GAF-like_dom_sf"/>
</dbReference>
<dbReference type="Gene3D" id="3.30.450.40">
    <property type="match status" value="1"/>
</dbReference>
<gene>
    <name evidence="3" type="ORF">QG404_09065</name>
</gene>
<organism evidence="3 4">
    <name type="scientific">Arsenophonus apicola</name>
    <dbReference type="NCBI Taxonomy" id="2879119"/>
    <lineage>
        <taxon>Bacteria</taxon>
        <taxon>Pseudomonadati</taxon>
        <taxon>Pseudomonadota</taxon>
        <taxon>Gammaproteobacteria</taxon>
        <taxon>Enterobacterales</taxon>
        <taxon>Morganellaceae</taxon>
        <taxon>Arsenophonus</taxon>
    </lineage>
</organism>
<dbReference type="InterPro" id="IPR003018">
    <property type="entry name" value="GAF"/>
</dbReference>
<evidence type="ECO:0000313" key="4">
    <source>
        <dbReference type="Proteomes" id="UP001231859"/>
    </source>
</evidence>
<proteinExistence type="inferred from homology"/>
<dbReference type="Proteomes" id="UP001231859">
    <property type="component" value="Chromosome"/>
</dbReference>
<reference evidence="3 4" key="1">
    <citation type="submission" date="2023-04" db="EMBL/GenBank/DDBJ databases">
        <title>Genome dynamics across the evolutionary transition to endosymbiosis.</title>
        <authorList>
            <person name="Siozios S."/>
            <person name="Nadal-Jimenez P."/>
            <person name="Azagi T."/>
            <person name="Sprong H."/>
            <person name="Frost C.L."/>
            <person name="Parratt S.R."/>
            <person name="Taylor G."/>
            <person name="Brettell L."/>
            <person name="Lew K.C."/>
            <person name="Croft L."/>
            <person name="King K.C."/>
            <person name="Brockhurst M.A."/>
            <person name="Hypsa V."/>
            <person name="Novakova E."/>
            <person name="Darby A.C."/>
            <person name="Hurst G.D.D."/>
        </authorList>
    </citation>
    <scope>NUCLEOTIDE SEQUENCE [LARGE SCALE GENOMIC DNA]</scope>
    <source>
        <strain evidence="4">aApi_AU</strain>
    </source>
</reference>
<dbReference type="SUPFAM" id="SSF55781">
    <property type="entry name" value="GAF domain-like"/>
    <property type="match status" value="1"/>
</dbReference>
<protein>
    <submittedName>
        <fullName evidence="3">GAF domain-containing protein</fullName>
    </submittedName>
</protein>
<feature type="domain" description="GAF" evidence="2">
    <location>
        <begin position="48"/>
        <end position="142"/>
    </location>
</feature>
<dbReference type="Pfam" id="PF01590">
    <property type="entry name" value="GAF"/>
    <property type="match status" value="1"/>
</dbReference>
<evidence type="ECO:0000256" key="1">
    <source>
        <dbReference type="ARBA" id="ARBA00038454"/>
    </source>
</evidence>
<evidence type="ECO:0000313" key="3">
    <source>
        <dbReference type="EMBL" id="WGO82536.1"/>
    </source>
</evidence>